<dbReference type="Pfam" id="PF00528">
    <property type="entry name" value="BPD_transp_1"/>
    <property type="match status" value="1"/>
</dbReference>
<gene>
    <name evidence="10" type="ORF">CVV68_20150</name>
</gene>
<keyword evidence="6 8" id="KW-1133">Transmembrane helix</keyword>
<keyword evidence="11" id="KW-1185">Reference proteome</keyword>
<feature type="transmembrane region" description="Helical" evidence="8">
    <location>
        <begin position="20"/>
        <end position="40"/>
    </location>
</feature>
<dbReference type="RefSeq" id="WP_110502794.1">
    <property type="nucleotide sequence ID" value="NZ_QJVD01000034.1"/>
</dbReference>
<dbReference type="PANTHER" id="PTHR43357:SF4">
    <property type="entry name" value="INNER MEMBRANE ABC TRANSPORTER PERMEASE PROTEIN YDCV"/>
    <property type="match status" value="1"/>
</dbReference>
<comment type="similarity">
    <text evidence="8">Belongs to the binding-protein-dependent transport system permease family.</text>
</comment>
<dbReference type="OrthoDB" id="9810794at2"/>
<comment type="subcellular location">
    <subcellularLocation>
        <location evidence="1">Cell inner membrane</location>
        <topology evidence="1">Multi-pass membrane protein</topology>
    </subcellularLocation>
    <subcellularLocation>
        <location evidence="8">Cell membrane</location>
        <topology evidence="8">Multi-pass membrane protein</topology>
    </subcellularLocation>
</comment>
<dbReference type="InterPro" id="IPR035906">
    <property type="entry name" value="MetI-like_sf"/>
</dbReference>
<dbReference type="GO" id="GO:0055085">
    <property type="term" value="P:transmembrane transport"/>
    <property type="evidence" value="ECO:0007669"/>
    <property type="project" value="InterPro"/>
</dbReference>
<keyword evidence="3" id="KW-1003">Cell membrane</keyword>
<evidence type="ECO:0000256" key="4">
    <source>
        <dbReference type="ARBA" id="ARBA00022519"/>
    </source>
</evidence>
<dbReference type="SUPFAM" id="SSF161098">
    <property type="entry name" value="MetI-like"/>
    <property type="match status" value="1"/>
</dbReference>
<dbReference type="AlphaFoldDB" id="A0A2V5L1E5"/>
<dbReference type="Proteomes" id="UP000247832">
    <property type="component" value="Unassembled WGS sequence"/>
</dbReference>
<evidence type="ECO:0000256" key="3">
    <source>
        <dbReference type="ARBA" id="ARBA00022475"/>
    </source>
</evidence>
<evidence type="ECO:0000256" key="2">
    <source>
        <dbReference type="ARBA" id="ARBA00022448"/>
    </source>
</evidence>
<evidence type="ECO:0000259" key="9">
    <source>
        <dbReference type="PROSITE" id="PS50928"/>
    </source>
</evidence>
<accession>A0A2V5L1E5</accession>
<name>A0A2V5L1E5_9MICC</name>
<feature type="transmembrane region" description="Helical" evidence="8">
    <location>
        <begin position="77"/>
        <end position="96"/>
    </location>
</feature>
<organism evidence="10 11">
    <name type="scientific">Arthrobacter livingstonensis</name>
    <dbReference type="NCBI Taxonomy" id="670078"/>
    <lineage>
        <taxon>Bacteria</taxon>
        <taxon>Bacillati</taxon>
        <taxon>Actinomycetota</taxon>
        <taxon>Actinomycetes</taxon>
        <taxon>Micrococcales</taxon>
        <taxon>Micrococcaceae</taxon>
        <taxon>Arthrobacter</taxon>
    </lineage>
</organism>
<evidence type="ECO:0000313" key="10">
    <source>
        <dbReference type="EMBL" id="PYI64955.1"/>
    </source>
</evidence>
<keyword evidence="7 8" id="KW-0472">Membrane</keyword>
<reference evidence="10 11" key="1">
    <citation type="submission" date="2018-05" db="EMBL/GenBank/DDBJ databases">
        <title>Genetic diversity of glacier-inhabiting Cryobacterium bacteria in China and description of Cryobacterium mengkeensis sp. nov. and Arthrobacter glacialis sp. nov.</title>
        <authorList>
            <person name="Liu Q."/>
            <person name="Xin Y.-H."/>
        </authorList>
    </citation>
    <scope>NUCLEOTIDE SEQUENCE [LARGE SCALE GENOMIC DNA]</scope>
    <source>
        <strain evidence="10 11">LI2</strain>
    </source>
</reference>
<proteinExistence type="inferred from homology"/>
<dbReference type="InterPro" id="IPR000515">
    <property type="entry name" value="MetI-like"/>
</dbReference>
<dbReference type="PANTHER" id="PTHR43357">
    <property type="entry name" value="INNER MEMBRANE ABC TRANSPORTER PERMEASE PROTEIN YDCV"/>
    <property type="match status" value="1"/>
</dbReference>
<evidence type="ECO:0000313" key="11">
    <source>
        <dbReference type="Proteomes" id="UP000247832"/>
    </source>
</evidence>
<evidence type="ECO:0000256" key="7">
    <source>
        <dbReference type="ARBA" id="ARBA00023136"/>
    </source>
</evidence>
<feature type="transmembrane region" description="Helical" evidence="8">
    <location>
        <begin position="135"/>
        <end position="156"/>
    </location>
</feature>
<comment type="caution">
    <text evidence="10">The sequence shown here is derived from an EMBL/GenBank/DDBJ whole genome shotgun (WGS) entry which is preliminary data.</text>
</comment>
<evidence type="ECO:0000256" key="1">
    <source>
        <dbReference type="ARBA" id="ARBA00004429"/>
    </source>
</evidence>
<keyword evidence="2 8" id="KW-0813">Transport</keyword>
<dbReference type="Gene3D" id="1.10.3720.10">
    <property type="entry name" value="MetI-like"/>
    <property type="match status" value="1"/>
</dbReference>
<feature type="domain" description="ABC transmembrane type-1" evidence="9">
    <location>
        <begin position="71"/>
        <end position="262"/>
    </location>
</feature>
<keyword evidence="5 8" id="KW-0812">Transmembrane</keyword>
<dbReference type="CDD" id="cd06261">
    <property type="entry name" value="TM_PBP2"/>
    <property type="match status" value="1"/>
</dbReference>
<keyword evidence="4" id="KW-0997">Cell inner membrane</keyword>
<feature type="transmembrane region" description="Helical" evidence="8">
    <location>
        <begin position="189"/>
        <end position="208"/>
    </location>
</feature>
<evidence type="ECO:0000256" key="5">
    <source>
        <dbReference type="ARBA" id="ARBA00022692"/>
    </source>
</evidence>
<sequence>MKRSRKTLQPGRQRKLLSLLSLPVFAFLVVPTLIVVPVALNNSRYITFPPGGVSLAAVQGFFADQAWTSALSASMQAAGIAVVLGTVFGASAALGLHGRKFPGQQAVVGLVLAPMIVPTVVLALAFYQFFISVGLVGSIIPIGLAHAVIATPYVYLTTRASLAGLNPALVRSAQSLGAGMLSVFRHVHLPVILPGLISGALFAFSVSIDETVMALFMQSPGATTLPVKMFTDIQFNLTPKIAVSSALLVTVATIGLLIQVVYVLKRRSTARMMPLAV</sequence>
<feature type="transmembrane region" description="Helical" evidence="8">
    <location>
        <begin position="241"/>
        <end position="264"/>
    </location>
</feature>
<evidence type="ECO:0000256" key="8">
    <source>
        <dbReference type="RuleBase" id="RU363032"/>
    </source>
</evidence>
<protein>
    <submittedName>
        <fullName evidence="10">Polyamine ABC transporter permease</fullName>
    </submittedName>
</protein>
<dbReference type="PROSITE" id="PS50928">
    <property type="entry name" value="ABC_TM1"/>
    <property type="match status" value="1"/>
</dbReference>
<dbReference type="GO" id="GO:0005886">
    <property type="term" value="C:plasma membrane"/>
    <property type="evidence" value="ECO:0007669"/>
    <property type="project" value="UniProtKB-SubCell"/>
</dbReference>
<evidence type="ECO:0000256" key="6">
    <source>
        <dbReference type="ARBA" id="ARBA00022989"/>
    </source>
</evidence>
<dbReference type="EMBL" id="QJVD01000034">
    <property type="protein sequence ID" value="PYI64955.1"/>
    <property type="molecule type" value="Genomic_DNA"/>
</dbReference>
<feature type="transmembrane region" description="Helical" evidence="8">
    <location>
        <begin position="108"/>
        <end position="129"/>
    </location>
</feature>